<dbReference type="Pfam" id="PF12951">
    <property type="entry name" value="PATR"/>
    <property type="match status" value="8"/>
</dbReference>
<evidence type="ECO:0000313" key="4">
    <source>
        <dbReference type="EMBL" id="KAB2705041.1"/>
    </source>
</evidence>
<feature type="signal peptide" evidence="2">
    <location>
        <begin position="1"/>
        <end position="39"/>
    </location>
</feature>
<keyword evidence="1 2" id="KW-0732">Signal</keyword>
<evidence type="ECO:0000256" key="1">
    <source>
        <dbReference type="ARBA" id="ARBA00022729"/>
    </source>
</evidence>
<sequence length="1757" mass="172695">MHCWRISGGIHMKGVLRHKSILLMTTAVASLCAASSAHAACSANGTVVTCSGAANPLAPNYLNADDNLNVTVLSGASVGVLLGLGGDTMRLTGGNLTVTNNGTIDPALLGQLSIVSSGLVVGNFDSSVNKITNNGSLYGVRSTSSDPTQGLALMVKSGSGGGVNITNNHTIGAKPVSGTTINPADAGVVAVYGGGQVNFENFGTITGRIGFGASASGNTFTNSGTIDGSVSLGVGGANHFIANTGSSVNSAGGTEGAVAVSVPEGNFGYARTGYVDGGAGGNNTLTLQQAGSSAGTIDVSRYINFNLLNARSGSWLISGASSASSASIGASAIVTIDSAVSLGIGQITFSGGHIMSAVPALMLPNDIVAGAGGMNVGGVNDLILSGVISGGGSLKKNGNSTLTLNGSNTFSGGTDLVAGKIVASNNLAFGSGSITVSGNARLDGSVSLDISNRINLISGATLAVNGSNAMTLSGVVSGSGGLTKNGAASLRLNGPNTYSGDTTINAGTLVLGAGGSLASSGAMNLAGAGASLDISQASSSGSIGVLAGTAGTQISLGANSLTLGGAANATFGGTIGGMGGITKTGWGTQTLTGHNSYTGGTTIYAGTLALGGGGSLVAGGSVNLGSAGAGFDISAAGSQTIGALSGVAGSTIALGGNTLTFGDATNQTFAGAISGTGSIVKQGSGQQVFNGVSTYAGFTSVMAGSLIIGDTRGTSASIAGNVTVGAGATIGGHGRIGGDLTLASGSHLSPGASIGTLTVDGNLTVGQGSQLDFEFGAPGINFATFGQGDSVRVRGDLTVNASVLNVINGGGMGPGLYNLFSYGGALSFNGGGFFPPAGSAIQILTGTKQINLVNMTPGVELNFWNANGLAGPSQMGGGSGTWSVANANWTDSQGSFTGPMTPQPGFAIFGGASGTVTVDDNAGTVGALGMQFASDGYRLDGDILILQSQSATMPEIRVGDGSAASANWTATIDTVIAGIDGITKTGAGTLVLNASNLYSGGTRISAGTLSVSNDSNMSFVSDGLILDGGTLRITGTGFSQTARSVTMTGNGGGFDIADAAARFTVSQALSGSGALVKSGDGTLVLSGANSYSGGTLVNGGTLLGNTESLQGNIINNARLVFDQQSDGAFAGDLSGTGTFVKSGGGKLVLSGANSYSGGTLVSGGTLLGDTASLQGNITNNAQLVFDQQSNGIFTGSLSGSGSLVKQGSGMLVFNGNGAGFAGSTVVENGMLKVGDADPSAAVLGGDVTIGTGGTLRGHGVILGSVTNQGILRPGGSVGALTINGNLVQTVNSVLQIDTTPAGEASKLVVGGSAQLAGGLSIIGENGSWSPQTNYTILTSAGGISGTFATIDSNLAFLTPSLTYGATTLDLRLDRNDTSFASVGETRNQKAVAGAADRLGRGEVYNALVSLSAAEARAGFDALSGEIHASVKGALIDESRFARHAIGDRLRASFDANCKAGNPVWTGKGSAGAYGQACANTADAAFWLQGYGAWGSNDGDGNAAKLSGSAGGVFIGTDIPVGSWRTGLMAGYGNSSFDADDRFSSADVDSYTLGAYAGTVIEKVGAGDIGLRFGATHSWYNIDTGRSISFAGFKAVEETSYDAQALQLFGEAGYKMKAGRASFEPFANLAYVRLHTDGYDGDGVAGLHSDSDNSDVTYTTLGLRAATDLTLGGIASTLHATLGWQHAAGDITPVARHAFAGSEPFSVAGVPIAEDAALIEAGLNFQFSENASLAAGYKGQFGDGAVRNGFNASFNVKF</sequence>
<evidence type="ECO:0000256" key="2">
    <source>
        <dbReference type="SAM" id="SignalP"/>
    </source>
</evidence>
<evidence type="ECO:0000313" key="5">
    <source>
        <dbReference type="Proteomes" id="UP000435957"/>
    </source>
</evidence>
<reference evidence="4 5" key="1">
    <citation type="submission" date="2019-09" db="EMBL/GenBank/DDBJ databases">
        <title>Taxonomic organization of the family Brucellaceae based on a phylogenomic approach.</title>
        <authorList>
            <person name="Leclercq S."/>
            <person name="Cloeckaert A."/>
            <person name="Zygmunt M.S."/>
        </authorList>
    </citation>
    <scope>NUCLEOTIDE SEQUENCE [LARGE SCALE GENOMIC DNA]</scope>
    <source>
        <strain evidence="4 5">LUP23</strain>
    </source>
</reference>
<protein>
    <submittedName>
        <fullName evidence="4">Autotransporter domain-containing protein</fullName>
    </submittedName>
</protein>
<evidence type="ECO:0000259" key="3">
    <source>
        <dbReference type="PROSITE" id="PS51208"/>
    </source>
</evidence>
<dbReference type="NCBIfam" id="TIGR02601">
    <property type="entry name" value="autotrns_rpt"/>
    <property type="match status" value="7"/>
</dbReference>
<gene>
    <name evidence="4" type="ORF">F9L03_06530</name>
</gene>
<organism evidence="4 5">
    <name type="scientific">Brucella lupini</name>
    <dbReference type="NCBI Taxonomy" id="255457"/>
    <lineage>
        <taxon>Bacteria</taxon>
        <taxon>Pseudomonadati</taxon>
        <taxon>Pseudomonadota</taxon>
        <taxon>Alphaproteobacteria</taxon>
        <taxon>Hyphomicrobiales</taxon>
        <taxon>Brucellaceae</taxon>
        <taxon>Brucella/Ochrobactrum group</taxon>
        <taxon>Brucella</taxon>
    </lineage>
</organism>
<dbReference type="InterPro" id="IPR013425">
    <property type="entry name" value="Autotrns_rpt"/>
</dbReference>
<dbReference type="GO" id="GO:0019867">
    <property type="term" value="C:outer membrane"/>
    <property type="evidence" value="ECO:0007669"/>
    <property type="project" value="InterPro"/>
</dbReference>
<comment type="caution">
    <text evidence="4">The sequence shown here is derived from an EMBL/GenBank/DDBJ whole genome shotgun (WGS) entry which is preliminary data.</text>
</comment>
<dbReference type="EMBL" id="WBWF01000003">
    <property type="protein sequence ID" value="KAB2705041.1"/>
    <property type="molecule type" value="Genomic_DNA"/>
</dbReference>
<dbReference type="Gene3D" id="2.40.128.130">
    <property type="entry name" value="Autotransporter beta-domain"/>
    <property type="match status" value="1"/>
</dbReference>
<proteinExistence type="predicted"/>
<dbReference type="NCBIfam" id="TIGR01414">
    <property type="entry name" value="autotrans_barl"/>
    <property type="match status" value="1"/>
</dbReference>
<name>A0AB34DTR9_9HYPH</name>
<dbReference type="Pfam" id="PF03797">
    <property type="entry name" value="Autotransporter"/>
    <property type="match status" value="1"/>
</dbReference>
<dbReference type="SUPFAM" id="SSF103515">
    <property type="entry name" value="Autotransporter"/>
    <property type="match status" value="1"/>
</dbReference>
<dbReference type="SMART" id="SM00869">
    <property type="entry name" value="Autotransporter"/>
    <property type="match status" value="1"/>
</dbReference>
<dbReference type="Proteomes" id="UP000435957">
    <property type="component" value="Unassembled WGS sequence"/>
</dbReference>
<dbReference type="InterPro" id="IPR036709">
    <property type="entry name" value="Autotransporte_beta_dom_sf"/>
</dbReference>
<dbReference type="InterPro" id="IPR005546">
    <property type="entry name" value="Autotransporte_beta"/>
</dbReference>
<dbReference type="PANTHER" id="PTHR35037:SF3">
    <property type="entry name" value="C-TERMINAL REGION OF AIDA-LIKE PROTEIN"/>
    <property type="match status" value="1"/>
</dbReference>
<feature type="chain" id="PRO_5044235391" evidence="2">
    <location>
        <begin position="40"/>
        <end position="1757"/>
    </location>
</feature>
<feature type="domain" description="Autotransporter" evidence="3">
    <location>
        <begin position="1478"/>
        <end position="1757"/>
    </location>
</feature>
<dbReference type="InterPro" id="IPR011050">
    <property type="entry name" value="Pectin_lyase_fold/virulence"/>
</dbReference>
<dbReference type="PANTHER" id="PTHR35037">
    <property type="entry name" value="C-TERMINAL REGION OF AIDA-LIKE PROTEIN"/>
    <property type="match status" value="1"/>
</dbReference>
<dbReference type="SUPFAM" id="SSF51126">
    <property type="entry name" value="Pectin lyase-like"/>
    <property type="match status" value="4"/>
</dbReference>
<dbReference type="InterPro" id="IPR006315">
    <property type="entry name" value="OM_autotransptr_brl_dom"/>
</dbReference>
<accession>A0AB34DTR9</accession>
<keyword evidence="5" id="KW-1185">Reference proteome</keyword>
<dbReference type="PROSITE" id="PS51208">
    <property type="entry name" value="AUTOTRANSPORTER"/>
    <property type="match status" value="1"/>
</dbReference>
<dbReference type="InterPro" id="IPR012332">
    <property type="entry name" value="Autotransporter_pectin_lyase_C"/>
</dbReference>
<dbReference type="Gene3D" id="2.160.20.20">
    <property type="match status" value="1"/>
</dbReference>
<dbReference type="InterPro" id="IPR051551">
    <property type="entry name" value="Autotransporter_adhesion"/>
</dbReference>